<comment type="similarity">
    <text evidence="2">Belongs to the ABC-2 integral membrane protein family.</text>
</comment>
<evidence type="ECO:0000313" key="11">
    <source>
        <dbReference type="Proteomes" id="UP001500339"/>
    </source>
</evidence>
<keyword evidence="5 8" id="KW-0812">Transmembrane</keyword>
<keyword evidence="6 8" id="KW-1133">Transmembrane helix</keyword>
<evidence type="ECO:0000256" key="5">
    <source>
        <dbReference type="ARBA" id="ARBA00022692"/>
    </source>
</evidence>
<protein>
    <recommendedName>
        <fullName evidence="9">ABC transmembrane type-2 domain-containing protein</fullName>
    </recommendedName>
</protein>
<organism evidence="10 11">
    <name type="scientific">Clostridium malenominatum</name>
    <dbReference type="NCBI Taxonomy" id="1539"/>
    <lineage>
        <taxon>Bacteria</taxon>
        <taxon>Bacillati</taxon>
        <taxon>Bacillota</taxon>
        <taxon>Clostridia</taxon>
        <taxon>Eubacteriales</taxon>
        <taxon>Clostridiaceae</taxon>
        <taxon>Clostridium</taxon>
    </lineage>
</organism>
<feature type="transmembrane region" description="Helical" evidence="8">
    <location>
        <begin position="197"/>
        <end position="227"/>
    </location>
</feature>
<evidence type="ECO:0000256" key="4">
    <source>
        <dbReference type="ARBA" id="ARBA00022475"/>
    </source>
</evidence>
<dbReference type="EMBL" id="BAAACF010000001">
    <property type="protein sequence ID" value="GAA0725699.1"/>
    <property type="molecule type" value="Genomic_DNA"/>
</dbReference>
<comment type="subcellular location">
    <subcellularLocation>
        <location evidence="1">Cell membrane</location>
        <topology evidence="1">Multi-pass membrane protein</topology>
    </subcellularLocation>
</comment>
<dbReference type="Pfam" id="PF12698">
    <property type="entry name" value="ABC2_membrane_3"/>
    <property type="match status" value="1"/>
</dbReference>
<keyword evidence="3" id="KW-0813">Transport</keyword>
<comment type="caution">
    <text evidence="10">The sequence shown here is derived from an EMBL/GenBank/DDBJ whole genome shotgun (WGS) entry which is preliminary data.</text>
</comment>
<feature type="transmembrane region" description="Helical" evidence="8">
    <location>
        <begin position="155"/>
        <end position="176"/>
    </location>
</feature>
<keyword evidence="4" id="KW-1003">Cell membrane</keyword>
<feature type="transmembrane region" description="Helical" evidence="8">
    <location>
        <begin position="20"/>
        <end position="39"/>
    </location>
</feature>
<feature type="domain" description="ABC transmembrane type-2" evidence="9">
    <location>
        <begin position="117"/>
        <end position="344"/>
    </location>
</feature>
<keyword evidence="11" id="KW-1185">Reference proteome</keyword>
<keyword evidence="7 8" id="KW-0472">Membrane</keyword>
<evidence type="ECO:0000256" key="7">
    <source>
        <dbReference type="ARBA" id="ARBA00023136"/>
    </source>
</evidence>
<name>A0ABP3U9U9_9CLOT</name>
<sequence>MNSIVIGTNLVKRMLKEINIFAFIFFLPILAATLGILMFGGKEKVILGVANPPKGDYSVVQYLKDSNKYNIEYLEEGNIEEKLNNKEVKIGVIFPEDFTITSTSKIKVVTLKDGEEIQILKGEIEEYASAMLSGKDIKNYDKSTVNSKMYEQGKASMGMLSMFIVMFAGSSIGFLLQDKREKNFMRLFSTPVKEYEIVLAHIIANFILGLLQITLFLILTTFIFKIQWGASPWLVYIILIAYLISAVGFSVGLVGVVEDEEKYNLVLTLIAIVTSILGGGFFPTDSLNIVIRKIANFTPQKWMIDSYISLIDGGNINTIGTNLLVLLLFGVVFFTFGVKTLKPGERDL</sequence>
<evidence type="ECO:0000313" key="10">
    <source>
        <dbReference type="EMBL" id="GAA0725699.1"/>
    </source>
</evidence>
<reference evidence="11" key="1">
    <citation type="journal article" date="2019" name="Int. J. Syst. Evol. Microbiol.">
        <title>The Global Catalogue of Microorganisms (GCM) 10K type strain sequencing project: providing services to taxonomists for standard genome sequencing and annotation.</title>
        <authorList>
            <consortium name="The Broad Institute Genomics Platform"/>
            <consortium name="The Broad Institute Genome Sequencing Center for Infectious Disease"/>
            <person name="Wu L."/>
            <person name="Ma J."/>
        </authorList>
    </citation>
    <scope>NUCLEOTIDE SEQUENCE [LARGE SCALE GENOMIC DNA]</scope>
    <source>
        <strain evidence="11">JCM 1405</strain>
    </source>
</reference>
<gene>
    <name evidence="10" type="ORF">GCM10008905_21480</name>
</gene>
<evidence type="ECO:0000256" key="2">
    <source>
        <dbReference type="ARBA" id="ARBA00007783"/>
    </source>
</evidence>
<dbReference type="Proteomes" id="UP001500339">
    <property type="component" value="Unassembled WGS sequence"/>
</dbReference>
<feature type="transmembrane region" description="Helical" evidence="8">
    <location>
        <begin position="319"/>
        <end position="338"/>
    </location>
</feature>
<dbReference type="PROSITE" id="PS51012">
    <property type="entry name" value="ABC_TM2"/>
    <property type="match status" value="1"/>
</dbReference>
<dbReference type="InterPro" id="IPR051449">
    <property type="entry name" value="ABC-2_transporter_component"/>
</dbReference>
<evidence type="ECO:0000256" key="8">
    <source>
        <dbReference type="SAM" id="Phobius"/>
    </source>
</evidence>
<evidence type="ECO:0000256" key="1">
    <source>
        <dbReference type="ARBA" id="ARBA00004651"/>
    </source>
</evidence>
<dbReference type="RefSeq" id="WP_343769480.1">
    <property type="nucleotide sequence ID" value="NZ_BAAACF010000001.1"/>
</dbReference>
<accession>A0ABP3U9U9</accession>
<feature type="transmembrane region" description="Helical" evidence="8">
    <location>
        <begin position="263"/>
        <end position="282"/>
    </location>
</feature>
<evidence type="ECO:0000259" key="9">
    <source>
        <dbReference type="PROSITE" id="PS51012"/>
    </source>
</evidence>
<feature type="transmembrane region" description="Helical" evidence="8">
    <location>
        <begin position="233"/>
        <end position="256"/>
    </location>
</feature>
<dbReference type="InterPro" id="IPR013525">
    <property type="entry name" value="ABC2_TM"/>
</dbReference>
<dbReference type="InterPro" id="IPR047817">
    <property type="entry name" value="ABC2_TM_bact-type"/>
</dbReference>
<dbReference type="PANTHER" id="PTHR30294">
    <property type="entry name" value="MEMBRANE COMPONENT OF ABC TRANSPORTER YHHJ-RELATED"/>
    <property type="match status" value="1"/>
</dbReference>
<dbReference type="PANTHER" id="PTHR30294:SF45">
    <property type="entry name" value="LINEARMYCIN RESISTANCE PERMEASE PROTEIN LNRN"/>
    <property type="match status" value="1"/>
</dbReference>
<evidence type="ECO:0000256" key="3">
    <source>
        <dbReference type="ARBA" id="ARBA00022448"/>
    </source>
</evidence>
<proteinExistence type="inferred from homology"/>
<evidence type="ECO:0000256" key="6">
    <source>
        <dbReference type="ARBA" id="ARBA00022989"/>
    </source>
</evidence>